<dbReference type="PATRIC" id="fig|448.7.peg.483"/>
<reference evidence="5 6" key="1">
    <citation type="submission" date="2015-11" db="EMBL/GenBank/DDBJ databases">
        <title>Genomic analysis of 38 Legionella species identifies large and diverse effector repertoires.</title>
        <authorList>
            <person name="Burstein D."/>
            <person name="Amaro F."/>
            <person name="Zusman T."/>
            <person name="Lifshitz Z."/>
            <person name="Cohen O."/>
            <person name="Gilbert J.A."/>
            <person name="Pupko T."/>
            <person name="Shuman H.A."/>
            <person name="Segal G."/>
        </authorList>
    </citation>
    <scope>NUCLEOTIDE SEQUENCE [LARGE SCALE GENOMIC DNA]</scope>
    <source>
        <strain evidence="5 6">SE-32A-C8</strain>
    </source>
</reference>
<dbReference type="STRING" id="448.Lery_0466"/>
<feature type="domain" description="Type VI secretion system component TssM1 helical" evidence="4">
    <location>
        <begin position="745"/>
        <end position="844"/>
    </location>
</feature>
<feature type="domain" description="Type VI secretion system IcmF C-terminal" evidence="1">
    <location>
        <begin position="853"/>
        <end position="954"/>
    </location>
</feature>
<gene>
    <name evidence="5" type="ORF">Lery_0466</name>
</gene>
<dbReference type="InterPro" id="IPR025743">
    <property type="entry name" value="TssM1_N"/>
</dbReference>
<dbReference type="AlphaFoldDB" id="A0A0W0TV85"/>
<dbReference type="Pfam" id="PF06744">
    <property type="entry name" value="IcmF_C"/>
    <property type="match status" value="1"/>
</dbReference>
<dbReference type="PANTHER" id="PTHR36153">
    <property type="entry name" value="INNER MEMBRANE PROTEIN-RELATED"/>
    <property type="match status" value="1"/>
</dbReference>
<dbReference type="InterPro" id="IPR048677">
    <property type="entry name" value="TssM1_hel"/>
</dbReference>
<evidence type="ECO:0000259" key="1">
    <source>
        <dbReference type="Pfam" id="PF06744"/>
    </source>
</evidence>
<dbReference type="Proteomes" id="UP000054773">
    <property type="component" value="Unassembled WGS sequence"/>
</dbReference>
<evidence type="ECO:0000259" key="4">
    <source>
        <dbReference type="Pfam" id="PF21070"/>
    </source>
</evidence>
<dbReference type="InterPro" id="IPR053156">
    <property type="entry name" value="T6SS_TssM-like"/>
</dbReference>
<evidence type="ECO:0000313" key="5">
    <source>
        <dbReference type="EMBL" id="KTC99565.1"/>
    </source>
</evidence>
<organism evidence="5 6">
    <name type="scientific">Legionella erythra</name>
    <dbReference type="NCBI Taxonomy" id="448"/>
    <lineage>
        <taxon>Bacteria</taxon>
        <taxon>Pseudomonadati</taxon>
        <taxon>Pseudomonadota</taxon>
        <taxon>Gammaproteobacteria</taxon>
        <taxon>Legionellales</taxon>
        <taxon>Legionellaceae</taxon>
        <taxon>Legionella</taxon>
    </lineage>
</organism>
<dbReference type="Pfam" id="PF06761">
    <property type="entry name" value="IcmF-related"/>
    <property type="match status" value="1"/>
</dbReference>
<dbReference type="EMBL" id="LNYA01000003">
    <property type="protein sequence ID" value="KTC99565.1"/>
    <property type="molecule type" value="Genomic_DNA"/>
</dbReference>
<dbReference type="NCBIfam" id="NF038226">
    <property type="entry name" value="IcmF_IVB"/>
    <property type="match status" value="1"/>
</dbReference>
<feature type="domain" description="Type VI secretion system component TssM1 N-terminal" evidence="3">
    <location>
        <begin position="85"/>
        <end position="296"/>
    </location>
</feature>
<dbReference type="OrthoDB" id="9758229at2"/>
<dbReference type="PANTHER" id="PTHR36153:SF1">
    <property type="entry name" value="TYPE VI SECRETION SYSTEM COMPONENT TSSM1"/>
    <property type="match status" value="1"/>
</dbReference>
<keyword evidence="6" id="KW-1185">Reference proteome</keyword>
<dbReference type="InterPro" id="IPR010623">
    <property type="entry name" value="IcmF_C"/>
</dbReference>
<dbReference type="RefSeq" id="WP_058525639.1">
    <property type="nucleotide sequence ID" value="NZ_CAAAHY010000001.1"/>
</dbReference>
<dbReference type="InterPro" id="IPR009612">
    <property type="entry name" value="IcmF-rel"/>
</dbReference>
<dbReference type="Pfam" id="PF21070">
    <property type="entry name" value="IcmF_helical"/>
    <property type="match status" value="1"/>
</dbReference>
<evidence type="ECO:0000259" key="3">
    <source>
        <dbReference type="Pfam" id="PF14331"/>
    </source>
</evidence>
<dbReference type="Pfam" id="PF14331">
    <property type="entry name" value="IcmF-related_N"/>
    <property type="match status" value="1"/>
</dbReference>
<feature type="domain" description="IcmF-related" evidence="2">
    <location>
        <begin position="394"/>
        <end position="636"/>
    </location>
</feature>
<protein>
    <submittedName>
        <fullName evidence="5">IcmF</fullName>
    </submittedName>
</protein>
<evidence type="ECO:0000313" key="6">
    <source>
        <dbReference type="Proteomes" id="UP000054773"/>
    </source>
</evidence>
<sequence>MDKSLQLLCDALKRIFAQLKPQQTPLSFLLLIGKTGQGKTELLKQANLIHCPVDNEQGINLFYNNQGVILELSETWLCSSESLLTNTLKQLNRCHSNVKINGLILCVNSSELLLIEPAQLVDQCKSHMQLLDRFGSALGYCTDIALLFTQLDTLAGFCEFFQSEHPSDLARPLGFSLENTGTRNKFIEKYQAQFDQMLEVLGQQIINKLHPARSSAKRTLIREFPLQLACLRVPVQALIQQLNHQLFRLQALYFTSAQQGGLTIDRLNRKIQHEYALTVQDRFQQSNNYRPYFIEGAIKALQEHTKSHVPGMSSKHKLIAGLAAGVVGLALCGVSYQHWTTSKLLDEASKELLAYETLIAQPNGKTSALYHLSLAENKIDSIPVNLLSLAIIEQLKSQLHSNAQSRLHHNFLPDMIANLEAIIANPSQSQLARYQALKIYLMLAEPEHFSEAAVIDWFRTHREAAHGAQMNDKELLLLKKALKQPLQPIAINRQLVSDVRNYLNALPAAYLYYSIAKDSFPKEKTLIDIPGFDLTNRELPVYYTKKGFNEVMAKLPTISAQLQEENWILARQDLQNLPSQLEQAYCFEYATWWQNFIRRTHPQHYQGYQQARQLTQTLTQTNAIERLVELIQEQTSPSPDQSASLFNQQVASQFTALNLMSNSATHDLSLNISELEKFITTLALVNDQGRTVFELTRSRFSGESLSDPLSALYNRARQLPEPVSSWAKQIADDTWFIFITESRAYLNQQWQRLVFTDYQSAIANRYPLDANNPDNEVSLMEFDRFFAPEGTLNSFVNHYLKPFLDTSKPQWESKELNGYVMPISTDLINELIRANVISNMFFPEHAKTSKIDFTLQKINLDPVVANLQLSIGETKLTDSQTSDSYTFFSWPQSDAKLAIYSIEGNHFELEEKGPWAFFKILQKVNVLVDSNDSASLQILFEINGNSGRYQLKTENQINPFSPGILTGFNLNEEIA</sequence>
<proteinExistence type="predicted"/>
<name>A0A0W0TV85_LEGER</name>
<evidence type="ECO:0000259" key="2">
    <source>
        <dbReference type="Pfam" id="PF06761"/>
    </source>
</evidence>
<comment type="caution">
    <text evidence="5">The sequence shown here is derived from an EMBL/GenBank/DDBJ whole genome shotgun (WGS) entry which is preliminary data.</text>
</comment>
<accession>A0A0W0TV85</accession>